<dbReference type="HAMAP" id="MF_01677">
    <property type="entry name" value="Salvage_MtnB"/>
    <property type="match status" value="1"/>
</dbReference>
<dbReference type="Gene3D" id="3.40.225.10">
    <property type="entry name" value="Class II aldolase/adducin N-terminal domain"/>
    <property type="match status" value="1"/>
</dbReference>
<keyword evidence="5 6" id="KW-0456">Lyase</keyword>
<dbReference type="SUPFAM" id="SSF53639">
    <property type="entry name" value="AraD/HMP-PK domain-like"/>
    <property type="match status" value="1"/>
</dbReference>
<keyword evidence="9" id="KW-1185">Reference proteome</keyword>
<evidence type="ECO:0000256" key="1">
    <source>
        <dbReference type="ARBA" id="ARBA00022605"/>
    </source>
</evidence>
<comment type="catalytic activity">
    <reaction evidence="6">
        <text>5-(methylsulfanyl)-D-ribulose 1-phosphate = 5-methylsulfanyl-2,3-dioxopentyl phosphate + H2O</text>
        <dbReference type="Rhea" id="RHEA:15549"/>
        <dbReference type="ChEBI" id="CHEBI:15377"/>
        <dbReference type="ChEBI" id="CHEBI:58548"/>
        <dbReference type="ChEBI" id="CHEBI:58828"/>
        <dbReference type="EC" id="4.2.1.109"/>
    </reaction>
</comment>
<dbReference type="GO" id="GO:0008270">
    <property type="term" value="F:zinc ion binding"/>
    <property type="evidence" value="ECO:0007669"/>
    <property type="project" value="UniProtKB-UniRule"/>
</dbReference>
<feature type="domain" description="Class II aldolase/adducin N-terminal" evidence="7">
    <location>
        <begin position="9"/>
        <end position="197"/>
    </location>
</feature>
<dbReference type="eggNOG" id="COG0235">
    <property type="taxonomic scope" value="Bacteria"/>
</dbReference>
<evidence type="ECO:0000259" key="7">
    <source>
        <dbReference type="SMART" id="SM01007"/>
    </source>
</evidence>
<feature type="binding site" evidence="6">
    <location>
        <position position="97"/>
    </location>
    <ligand>
        <name>Zn(2+)</name>
        <dbReference type="ChEBI" id="CHEBI:29105"/>
    </ligand>
</feature>
<evidence type="ECO:0000256" key="5">
    <source>
        <dbReference type="ARBA" id="ARBA00023239"/>
    </source>
</evidence>
<dbReference type="SMART" id="SM01007">
    <property type="entry name" value="Aldolase_II"/>
    <property type="match status" value="1"/>
</dbReference>
<keyword evidence="2 6" id="KW-0479">Metal-binding</keyword>
<organism evidence="8 9">
    <name type="scientific">Alicyclobacillus acidocaldarius subsp. acidocaldarius (strain ATCC 27009 / DSM 446 / BCRC 14685 / JCM 5260 / KCTC 1825 / NBRC 15652 / NCIMB 11725 / NRRL B-14509 / 104-IA)</name>
    <name type="common">Bacillus acidocaldarius</name>
    <dbReference type="NCBI Taxonomy" id="521098"/>
    <lineage>
        <taxon>Bacteria</taxon>
        <taxon>Bacillati</taxon>
        <taxon>Bacillota</taxon>
        <taxon>Bacilli</taxon>
        <taxon>Bacillales</taxon>
        <taxon>Alicyclobacillaceae</taxon>
        <taxon>Alicyclobacillus</taxon>
    </lineage>
</organism>
<comment type="similarity">
    <text evidence="6">Belongs to the aldolase class II family. MtnB subfamily.</text>
</comment>
<dbReference type="GO" id="GO:0046570">
    <property type="term" value="F:methylthioribulose 1-phosphate dehydratase activity"/>
    <property type="evidence" value="ECO:0007669"/>
    <property type="project" value="UniProtKB-UniRule"/>
</dbReference>
<accession>C8WQ58</accession>
<dbReference type="HOGENOM" id="CLU_006033_4_1_9"/>
<dbReference type="RefSeq" id="WP_012809553.1">
    <property type="nucleotide sequence ID" value="NC_013205.1"/>
</dbReference>
<dbReference type="NCBIfam" id="TIGR03328">
    <property type="entry name" value="salvage_mtnB"/>
    <property type="match status" value="1"/>
</dbReference>
<dbReference type="InterPro" id="IPR001303">
    <property type="entry name" value="Aldolase_II/adducin_N"/>
</dbReference>
<evidence type="ECO:0000256" key="6">
    <source>
        <dbReference type="HAMAP-Rule" id="MF_01677"/>
    </source>
</evidence>
<reference evidence="8 9" key="2">
    <citation type="journal article" date="2010" name="Stand. Genomic Sci.">
        <title>Complete genome sequence of Alicyclobacillus acidocaldarius type strain (104-IA).</title>
        <authorList>
            <person name="Mavromatis K."/>
            <person name="Sikorski J."/>
            <person name="Lapidus A."/>
            <person name="Glavina Del Rio T."/>
            <person name="Copeland A."/>
            <person name="Tice H."/>
            <person name="Cheng J.F."/>
            <person name="Lucas S."/>
            <person name="Chen F."/>
            <person name="Nolan M."/>
            <person name="Bruce D."/>
            <person name="Goodwin L."/>
            <person name="Pitluck S."/>
            <person name="Ivanova N."/>
            <person name="Ovchinnikova G."/>
            <person name="Pati A."/>
            <person name="Chen A."/>
            <person name="Palaniappan K."/>
            <person name="Land M."/>
            <person name="Hauser L."/>
            <person name="Chang Y.J."/>
            <person name="Jeffries C.D."/>
            <person name="Chain P."/>
            <person name="Meincke L."/>
            <person name="Sims D."/>
            <person name="Chertkov O."/>
            <person name="Han C."/>
            <person name="Brettin T."/>
            <person name="Detter J.C."/>
            <person name="Wahrenburg C."/>
            <person name="Rohde M."/>
            <person name="Pukall R."/>
            <person name="Goker M."/>
            <person name="Bristow J."/>
            <person name="Eisen J.A."/>
            <person name="Markowitz V."/>
            <person name="Hugenholtz P."/>
            <person name="Klenk H.P."/>
            <person name="Kyrpides N.C."/>
        </authorList>
    </citation>
    <scope>NUCLEOTIDE SEQUENCE [LARGE SCALE GENOMIC DNA]</scope>
    <source>
        <strain evidence="9">ATCC 27009 / DSM 446 / BCRC 14685 / JCM 5260 / KCTC 1825 / NBRC 15652 / NCIMB 11725 / NRRL B-14509 / 104-IA</strain>
    </source>
</reference>
<dbReference type="InterPro" id="IPR017714">
    <property type="entry name" value="MethylthioRu-1-P_deHdtase_MtnB"/>
</dbReference>
<comment type="pathway">
    <text evidence="6">Amino-acid biosynthesis; L-methionine biosynthesis via salvage pathway; L-methionine from S-methyl-5-thio-alpha-D-ribose 1-phosphate: step 2/6.</text>
</comment>
<name>C8WQ58_ALIAD</name>
<sequence>MPTFHEAQTSVIELAHFAASRGWLPATSGNLSVRVTDHPLQFAITRSGADKSRLRPEDVLLLDADMRVQGDGPYKPSAETTVHVALYQKFGCGSILHVHTVYNNLVSELYADQGFVEIRAHELVKALGHWEEDAVVRIPIVPNWADLPRLGSAVAEAARVDVPAVLVRAHGVYAWGDTPDDARRHLEAVEFLCEYVYKLDLVRLARGLGAV</sequence>
<keyword evidence="1 6" id="KW-0028">Amino-acid biosynthesis</keyword>
<reference evidence="9" key="1">
    <citation type="submission" date="2009-09" db="EMBL/GenBank/DDBJ databases">
        <title>The complete chromosome of Alicyclobacillus acidocaldarius subsp. acidocaldarius DSM 446.</title>
        <authorList>
            <consortium name="US DOE Joint Genome Institute (JGI-PGF)"/>
            <person name="Lucas S."/>
            <person name="Copeland A."/>
            <person name="Lapidus A."/>
            <person name="Glavina del Rio T."/>
            <person name="Dalin E."/>
            <person name="Tice H."/>
            <person name="Bruce D."/>
            <person name="Goodwin L."/>
            <person name="Pitluck S."/>
            <person name="Kyrpides N."/>
            <person name="Mavromatis K."/>
            <person name="Ivanova N."/>
            <person name="Ovchinnikova G."/>
            <person name="Chertkov O."/>
            <person name="Sims D."/>
            <person name="Brettin T."/>
            <person name="Detter J.C."/>
            <person name="Han C."/>
            <person name="Larimer F."/>
            <person name="Land M."/>
            <person name="Hauser L."/>
            <person name="Markowitz V."/>
            <person name="Cheng J.-F."/>
            <person name="Hugenholtz P."/>
            <person name="Woyke T."/>
            <person name="Wu D."/>
            <person name="Pukall R."/>
            <person name="Klenk H.-P."/>
            <person name="Eisen J.A."/>
        </authorList>
    </citation>
    <scope>NUCLEOTIDE SEQUENCE [LARGE SCALE GENOMIC DNA]</scope>
    <source>
        <strain evidence="9">ATCC 27009 / DSM 446 / BCRC 14685 / JCM 5260 / KCTC 1825 / NBRC 15652 / NCIMB 11725 / NRRL B-14509 / 104-IA</strain>
    </source>
</reference>
<dbReference type="PANTHER" id="PTHR10640">
    <property type="entry name" value="METHYLTHIORIBULOSE-1-PHOSPHATE DEHYDRATASE"/>
    <property type="match status" value="1"/>
</dbReference>
<evidence type="ECO:0000313" key="8">
    <source>
        <dbReference type="EMBL" id="ACV57162.1"/>
    </source>
</evidence>
<dbReference type="EC" id="4.2.1.109" evidence="6"/>
<dbReference type="STRING" id="521098.Aaci_0098"/>
<proteinExistence type="inferred from homology"/>
<dbReference type="Pfam" id="PF00596">
    <property type="entry name" value="Aldolase_II"/>
    <property type="match status" value="1"/>
</dbReference>
<evidence type="ECO:0000256" key="4">
    <source>
        <dbReference type="ARBA" id="ARBA00023167"/>
    </source>
</evidence>
<dbReference type="PANTHER" id="PTHR10640:SF7">
    <property type="entry name" value="METHYLTHIORIBULOSE-1-PHOSPHATE DEHYDRATASE"/>
    <property type="match status" value="1"/>
</dbReference>
<dbReference type="GO" id="GO:0005737">
    <property type="term" value="C:cytoplasm"/>
    <property type="evidence" value="ECO:0007669"/>
    <property type="project" value="UniProtKB-UniRule"/>
</dbReference>
<dbReference type="GO" id="GO:0019509">
    <property type="term" value="P:L-methionine salvage from methylthioadenosine"/>
    <property type="evidence" value="ECO:0007669"/>
    <property type="project" value="UniProtKB-UniRule"/>
</dbReference>
<dbReference type="InterPro" id="IPR036409">
    <property type="entry name" value="Aldolase_II/adducin_N_sf"/>
</dbReference>
<dbReference type="KEGG" id="aac:Aaci_0098"/>
<protein>
    <recommendedName>
        <fullName evidence="6">Methylthioribulose-1-phosphate dehydratase</fullName>
        <shortName evidence="6">MTRu-1-P dehydratase</shortName>
        <ecNumber evidence="6">4.2.1.109</ecNumber>
    </recommendedName>
</protein>
<evidence type="ECO:0000313" key="9">
    <source>
        <dbReference type="Proteomes" id="UP000001917"/>
    </source>
</evidence>
<evidence type="ECO:0000256" key="2">
    <source>
        <dbReference type="ARBA" id="ARBA00022723"/>
    </source>
</evidence>
<dbReference type="AlphaFoldDB" id="C8WQ58"/>
<comment type="function">
    <text evidence="6">Catalyzes the dehydration of methylthioribulose-1-phosphate (MTRu-1-P) into 2,3-diketo-5-methylthiopentyl-1-phosphate (DK-MTP-1-P).</text>
</comment>
<evidence type="ECO:0000256" key="3">
    <source>
        <dbReference type="ARBA" id="ARBA00022833"/>
    </source>
</evidence>
<dbReference type="UniPathway" id="UPA00904">
    <property type="reaction ID" value="UER00875"/>
</dbReference>
<gene>
    <name evidence="6" type="primary">mtnB</name>
    <name evidence="8" type="ordered locus">Aaci_0098</name>
</gene>
<dbReference type="EMBL" id="CP001727">
    <property type="protein sequence ID" value="ACV57162.1"/>
    <property type="molecule type" value="Genomic_DNA"/>
</dbReference>
<feature type="binding site" evidence="6">
    <location>
        <position position="99"/>
    </location>
    <ligand>
        <name>Zn(2+)</name>
        <dbReference type="ChEBI" id="CHEBI:29105"/>
    </ligand>
</feature>
<comment type="cofactor">
    <cofactor evidence="6">
        <name>Zn(2+)</name>
        <dbReference type="ChEBI" id="CHEBI:29105"/>
    </cofactor>
    <text evidence="6">Binds 1 zinc ion per subunit.</text>
</comment>
<keyword evidence="4 6" id="KW-0486">Methionine biosynthesis</keyword>
<dbReference type="Proteomes" id="UP000001917">
    <property type="component" value="Chromosome"/>
</dbReference>
<keyword evidence="3 6" id="KW-0862">Zinc</keyword>